<dbReference type="SMART" id="SM01003">
    <property type="entry name" value="AlaDh_PNT_N"/>
    <property type="match status" value="1"/>
</dbReference>
<evidence type="ECO:0000313" key="4">
    <source>
        <dbReference type="EMBL" id="KAF9067909.1"/>
    </source>
</evidence>
<name>A0A9P5U6M6_9AGAR</name>
<evidence type="ECO:0000256" key="1">
    <source>
        <dbReference type="ARBA" id="ARBA00023002"/>
    </source>
</evidence>
<reference evidence="4" key="1">
    <citation type="submission" date="2020-11" db="EMBL/GenBank/DDBJ databases">
        <authorList>
            <consortium name="DOE Joint Genome Institute"/>
            <person name="Ahrendt S."/>
            <person name="Riley R."/>
            <person name="Andreopoulos W."/>
            <person name="Labutti K."/>
            <person name="Pangilinan J."/>
            <person name="Ruiz-Duenas F.J."/>
            <person name="Barrasa J.M."/>
            <person name="Sanchez-Garcia M."/>
            <person name="Camarero S."/>
            <person name="Miyauchi S."/>
            <person name="Serrano A."/>
            <person name="Linde D."/>
            <person name="Babiker R."/>
            <person name="Drula E."/>
            <person name="Ayuso-Fernandez I."/>
            <person name="Pacheco R."/>
            <person name="Padilla G."/>
            <person name="Ferreira P."/>
            <person name="Barriuso J."/>
            <person name="Kellner H."/>
            <person name="Castanera R."/>
            <person name="Alfaro M."/>
            <person name="Ramirez L."/>
            <person name="Pisabarro A.G."/>
            <person name="Kuo A."/>
            <person name="Tritt A."/>
            <person name="Lipzen A."/>
            <person name="He G."/>
            <person name="Yan M."/>
            <person name="Ng V."/>
            <person name="Cullen D."/>
            <person name="Martin F."/>
            <person name="Rosso M.-N."/>
            <person name="Henrissat B."/>
            <person name="Hibbett D."/>
            <person name="Martinez A.T."/>
            <person name="Grigoriev I.V."/>
        </authorList>
    </citation>
    <scope>NUCLEOTIDE SEQUENCE</scope>
    <source>
        <strain evidence="4">AH 40177</strain>
    </source>
</reference>
<protein>
    <recommendedName>
        <fullName evidence="3">Alanine dehydrogenase/pyridine nucleotide transhydrogenase N-terminal domain-containing protein</fullName>
    </recommendedName>
</protein>
<accession>A0A9P5U6M6</accession>
<organism evidence="4 5">
    <name type="scientific">Rhodocollybia butyracea</name>
    <dbReference type="NCBI Taxonomy" id="206335"/>
    <lineage>
        <taxon>Eukaryota</taxon>
        <taxon>Fungi</taxon>
        <taxon>Dikarya</taxon>
        <taxon>Basidiomycota</taxon>
        <taxon>Agaricomycotina</taxon>
        <taxon>Agaricomycetes</taxon>
        <taxon>Agaricomycetidae</taxon>
        <taxon>Agaricales</taxon>
        <taxon>Marasmiineae</taxon>
        <taxon>Omphalotaceae</taxon>
        <taxon>Rhodocollybia</taxon>
    </lineage>
</organism>
<dbReference type="EMBL" id="JADNRY010000066">
    <property type="protein sequence ID" value="KAF9067909.1"/>
    <property type="molecule type" value="Genomic_DNA"/>
</dbReference>
<evidence type="ECO:0000313" key="5">
    <source>
        <dbReference type="Proteomes" id="UP000772434"/>
    </source>
</evidence>
<evidence type="ECO:0000259" key="3">
    <source>
        <dbReference type="SMART" id="SM01003"/>
    </source>
</evidence>
<keyword evidence="2" id="KW-0028">Amino-acid biosynthesis</keyword>
<dbReference type="InterPro" id="IPR051168">
    <property type="entry name" value="AASS"/>
</dbReference>
<comment type="caution">
    <text evidence="4">The sequence shown here is derived from an EMBL/GenBank/DDBJ whole genome shotgun (WGS) entry which is preliminary data.</text>
</comment>
<dbReference type="OrthoDB" id="10059875at2759"/>
<proteinExistence type="predicted"/>
<dbReference type="InterPro" id="IPR007886">
    <property type="entry name" value="AlaDH/PNT_N"/>
</dbReference>
<evidence type="ECO:0000256" key="2">
    <source>
        <dbReference type="ARBA" id="ARBA00023154"/>
    </source>
</evidence>
<feature type="domain" description="Alanine dehydrogenase/pyridine nucleotide transhydrogenase N-terminal" evidence="3">
    <location>
        <begin position="44"/>
        <end position="234"/>
    </location>
</feature>
<keyword evidence="5" id="KW-1185">Reference proteome</keyword>
<sequence length="458" mass="51499">MNLLRCNWRSSGIRMYNLGRQRRKEWKRLHTETQRIRSKPLVVGIRREDPSLTWERRVPLTPGDILLISKSFRSQLRNMLTTIHPYQLDEKGELLIPFELEFHVQPCSRRIIPNAQYSAVGAKITEDLSGAHVIIGIKEPRVEEVLVDGLAIPGTKMTGSGYSSIKDKDNCARTYMMFSHTTEGQEYNLPLLDLFLSSGPNSKLHLPTLIDYELLTSESSSKRILTFGFHAGLAGTLLSFHTLGIYQLATLGVASPFLYTPLPQSKRSVDELRAAFHDVGDRIRFEGGTGEGLGPCVVGITGTEDIADGCLSMLSELPIENILVSELEDLVVRRKLRGGDVSLNKVYVVHVKPEDHLVKTLSNSDSSYPVTGSDNPFLKLLSSTTYSRFDYYSHPSTYTSTFATHIAPYLTLLLNGEARVPGFPNLMWRRTLETCVRRVRRWNSSMEEGKEGLALWVI</sequence>
<gene>
    <name evidence="4" type="ORF">BDP27DRAFT_854218</name>
</gene>
<dbReference type="PANTHER" id="PTHR11133:SF23">
    <property type="entry name" value="SACCHAROPINE DEHYDROGENASE [NAD(+), L-LYSINE-FORMING]"/>
    <property type="match status" value="1"/>
</dbReference>
<keyword evidence="2" id="KW-0457">Lysine biosynthesis</keyword>
<keyword evidence="1" id="KW-0560">Oxidoreductase</keyword>
<dbReference type="GO" id="GO:0005737">
    <property type="term" value="C:cytoplasm"/>
    <property type="evidence" value="ECO:0007669"/>
    <property type="project" value="TreeGrafter"/>
</dbReference>
<dbReference type="GO" id="GO:0004753">
    <property type="term" value="F:saccharopine dehydrogenase activity"/>
    <property type="evidence" value="ECO:0007669"/>
    <property type="project" value="TreeGrafter"/>
</dbReference>
<dbReference type="Gene3D" id="3.40.50.720">
    <property type="entry name" value="NAD(P)-binding Rossmann-like Domain"/>
    <property type="match status" value="1"/>
</dbReference>
<dbReference type="AlphaFoldDB" id="A0A9P5U6M6"/>
<dbReference type="Proteomes" id="UP000772434">
    <property type="component" value="Unassembled WGS sequence"/>
</dbReference>
<dbReference type="GO" id="GO:0019878">
    <property type="term" value="P:lysine biosynthetic process via aminoadipic acid"/>
    <property type="evidence" value="ECO:0007669"/>
    <property type="project" value="TreeGrafter"/>
</dbReference>
<dbReference type="PANTHER" id="PTHR11133">
    <property type="entry name" value="SACCHAROPINE DEHYDROGENASE"/>
    <property type="match status" value="1"/>
</dbReference>